<keyword evidence="2" id="KW-1185">Reference proteome</keyword>
<dbReference type="Gene3D" id="2.130.10.10">
    <property type="entry name" value="YVTN repeat-like/Quinoprotein amine dehydrogenase"/>
    <property type="match status" value="1"/>
</dbReference>
<evidence type="ECO:0000313" key="2">
    <source>
        <dbReference type="Proteomes" id="UP000045051"/>
    </source>
</evidence>
<dbReference type="AlphaFoldDB" id="A0A0B7IDQ0"/>
<dbReference type="RefSeq" id="WP_042345061.1">
    <property type="nucleotide sequence ID" value="NZ_CDOI01000182.1"/>
</dbReference>
<protein>
    <submittedName>
        <fullName evidence="1">BNR/Asp-box repeat protein</fullName>
    </submittedName>
</protein>
<accession>A0A0B7IDQ0</accession>
<dbReference type="SUPFAM" id="SSF110296">
    <property type="entry name" value="Oligoxyloglucan reducing end-specific cellobiohydrolase"/>
    <property type="match status" value="1"/>
</dbReference>
<dbReference type="EMBL" id="CDOI01000182">
    <property type="protein sequence ID" value="CEN48819.1"/>
    <property type="molecule type" value="Genomic_DNA"/>
</dbReference>
<reference evidence="1 2" key="1">
    <citation type="submission" date="2015-01" db="EMBL/GenBank/DDBJ databases">
        <authorList>
            <person name="Xiang T."/>
            <person name="Song Y."/>
            <person name="Huang L."/>
            <person name="Wang B."/>
            <person name="Wu P."/>
        </authorList>
    </citation>
    <scope>NUCLEOTIDE SEQUENCE [LARGE SCALE GENOMIC DNA]</scope>
    <source>
        <strain evidence="1 2">CcD38</strain>
    </source>
</reference>
<dbReference type="Proteomes" id="UP000045051">
    <property type="component" value="Unassembled WGS sequence"/>
</dbReference>
<gene>
    <name evidence="1" type="ORF">CCAND38_680003</name>
</gene>
<name>A0A0B7IDQ0_9FLAO</name>
<evidence type="ECO:0000313" key="1">
    <source>
        <dbReference type="EMBL" id="CEN48819.1"/>
    </source>
</evidence>
<dbReference type="InterPro" id="IPR002860">
    <property type="entry name" value="BNR_rpt"/>
</dbReference>
<dbReference type="Pfam" id="PF02012">
    <property type="entry name" value="BNR"/>
    <property type="match status" value="2"/>
</dbReference>
<dbReference type="InterPro" id="IPR015943">
    <property type="entry name" value="WD40/YVTN_repeat-like_dom_sf"/>
</dbReference>
<proteinExistence type="predicted"/>
<sequence>MSKMIHYGSEMLRINEEKGRIEYSTNDGRTWSSRYTGSSAGEFLDLCPYGDELLAVTSKGIYYSTNGGRTWSSRYTGSSAGEIESLKDNGSELLATTSKGLYYSKNAGRTWSKRS</sequence>
<organism evidence="1 2">
    <name type="scientific">Capnocytophaga canis</name>
    <dbReference type="NCBI Taxonomy" id="1848903"/>
    <lineage>
        <taxon>Bacteria</taxon>
        <taxon>Pseudomonadati</taxon>
        <taxon>Bacteroidota</taxon>
        <taxon>Flavobacteriia</taxon>
        <taxon>Flavobacteriales</taxon>
        <taxon>Flavobacteriaceae</taxon>
        <taxon>Capnocytophaga</taxon>
    </lineage>
</organism>
<dbReference type="CDD" id="cd15482">
    <property type="entry name" value="Sialidase_non-viral"/>
    <property type="match status" value="1"/>
</dbReference>